<evidence type="ECO:0000313" key="1">
    <source>
        <dbReference type="EMBL" id="KAA6383939.1"/>
    </source>
</evidence>
<dbReference type="Proteomes" id="UP000324800">
    <property type="component" value="Unassembled WGS sequence"/>
</dbReference>
<reference evidence="1 2" key="1">
    <citation type="submission" date="2019-03" db="EMBL/GenBank/DDBJ databases">
        <title>Single cell metagenomics reveals metabolic interactions within the superorganism composed of flagellate Streblomastix strix and complex community of Bacteroidetes bacteria on its surface.</title>
        <authorList>
            <person name="Treitli S.C."/>
            <person name="Kolisko M."/>
            <person name="Husnik F."/>
            <person name="Keeling P."/>
            <person name="Hampl V."/>
        </authorList>
    </citation>
    <scope>NUCLEOTIDE SEQUENCE [LARGE SCALE GENOMIC DNA]</scope>
    <source>
        <strain evidence="1">ST1C</strain>
    </source>
</reference>
<accession>A0A5J4VNT6</accession>
<dbReference type="AlphaFoldDB" id="A0A5J4VNT6"/>
<name>A0A5J4VNT6_9EUKA</name>
<sequence length="310" mass="35808">MEKSREQGNISVAEESNLFQWERGTGRVTGLVNKGRVRIKNNQSDQLTINLIMEQNICNKETGRRIEENNGLLTVEHTAKILAFYNERPEQGIGNMEVKRLGMSDGHQISVQSCDSNWRIGEIPRIYTQRSSLYASENTFRDLNNTGNLCKDNQNKNGWSEKLVSSKNYQQLNRHSVSDAGSTQVEERNRVANRGVQEIWMGDQRVYEQAEAQIAIYVHEMLKKIAVRENEFGESEKLLERGPMMRRRILKVPLGKILALEVNGDKMEQVYFEMSWELPDYQEMQLKQQQLAGMEVREGMQARYQPFGSI</sequence>
<dbReference type="EMBL" id="SNRW01005997">
    <property type="protein sequence ID" value="KAA6383939.1"/>
    <property type="molecule type" value="Genomic_DNA"/>
</dbReference>
<gene>
    <name evidence="1" type="ORF">EZS28_020536</name>
</gene>
<organism evidence="1 2">
    <name type="scientific">Streblomastix strix</name>
    <dbReference type="NCBI Taxonomy" id="222440"/>
    <lineage>
        <taxon>Eukaryota</taxon>
        <taxon>Metamonada</taxon>
        <taxon>Preaxostyla</taxon>
        <taxon>Oxymonadida</taxon>
        <taxon>Streblomastigidae</taxon>
        <taxon>Streblomastix</taxon>
    </lineage>
</organism>
<protein>
    <submittedName>
        <fullName evidence="1">Uncharacterized protein</fullName>
    </submittedName>
</protein>
<evidence type="ECO:0000313" key="2">
    <source>
        <dbReference type="Proteomes" id="UP000324800"/>
    </source>
</evidence>
<proteinExistence type="predicted"/>
<comment type="caution">
    <text evidence="1">The sequence shown here is derived from an EMBL/GenBank/DDBJ whole genome shotgun (WGS) entry which is preliminary data.</text>
</comment>